<feature type="transmembrane region" description="Helical" evidence="14">
    <location>
        <begin position="6"/>
        <end position="25"/>
    </location>
</feature>
<dbReference type="EMBL" id="KF540147">
    <property type="protein sequence ID" value="AGZ18903.1"/>
    <property type="molecule type" value="Genomic_DNA"/>
</dbReference>
<gene>
    <name evidence="15" type="primary">ATP8</name>
</gene>
<keyword evidence="6 12" id="KW-0375">Hydrogen ion transport</keyword>
<comment type="subcellular location">
    <subcellularLocation>
        <location evidence="1 12">Mitochondrion membrane</location>
        <topology evidence="1 12">Single-pass membrane protein</topology>
    </subcellularLocation>
</comment>
<keyword evidence="10 14" id="KW-0472">Membrane</keyword>
<keyword evidence="9 12" id="KW-0496">Mitochondrion</keyword>
<comment type="similarity">
    <text evidence="2 12">Belongs to the ATPase protein 8 family.</text>
</comment>
<evidence type="ECO:0000256" key="11">
    <source>
        <dbReference type="ARBA" id="ARBA00023310"/>
    </source>
</evidence>
<dbReference type="InterPro" id="IPR050635">
    <property type="entry name" value="ATPase_protein_8"/>
</dbReference>
<keyword evidence="11" id="KW-0066">ATP synthesis</keyword>
<keyword evidence="5 12" id="KW-0812">Transmembrane</keyword>
<keyword evidence="7 14" id="KW-1133">Transmembrane helix</keyword>
<dbReference type="PANTHER" id="PTHR39937">
    <property type="entry name" value="ATP SYNTHASE PROTEIN 8"/>
    <property type="match status" value="1"/>
</dbReference>
<dbReference type="Pfam" id="PF00895">
    <property type="entry name" value="ATP-synt_8"/>
    <property type="match status" value="1"/>
</dbReference>
<evidence type="ECO:0000256" key="8">
    <source>
        <dbReference type="ARBA" id="ARBA00023065"/>
    </source>
</evidence>
<dbReference type="InterPro" id="IPR001421">
    <property type="entry name" value="ATP8_metazoa"/>
</dbReference>
<evidence type="ECO:0000256" key="1">
    <source>
        <dbReference type="ARBA" id="ARBA00004304"/>
    </source>
</evidence>
<evidence type="ECO:0000313" key="15">
    <source>
        <dbReference type="EMBL" id="AGZ18903.1"/>
    </source>
</evidence>
<evidence type="ECO:0000256" key="12">
    <source>
        <dbReference type="RuleBase" id="RU003661"/>
    </source>
</evidence>
<dbReference type="PANTHER" id="PTHR39937:SF1">
    <property type="entry name" value="ATP SYNTHASE PROTEIN 8"/>
    <property type="match status" value="1"/>
</dbReference>
<feature type="region of interest" description="Disordered" evidence="13">
    <location>
        <begin position="34"/>
        <end position="53"/>
    </location>
</feature>
<evidence type="ECO:0000256" key="4">
    <source>
        <dbReference type="ARBA" id="ARBA00022547"/>
    </source>
</evidence>
<geneLocation type="mitochondrion" evidence="15"/>
<evidence type="ECO:0000256" key="13">
    <source>
        <dbReference type="SAM" id="MobiDB-lite"/>
    </source>
</evidence>
<dbReference type="GO" id="GO:0031966">
    <property type="term" value="C:mitochondrial membrane"/>
    <property type="evidence" value="ECO:0007669"/>
    <property type="project" value="UniProtKB-SubCell"/>
</dbReference>
<evidence type="ECO:0000256" key="5">
    <source>
        <dbReference type="ARBA" id="ARBA00022692"/>
    </source>
</evidence>
<reference evidence="15" key="1">
    <citation type="journal article" date="2014" name="Mol. Phylogenet. Evol.">
        <title>Life-history evolution and mitogenomic phylogeny of caecilian amphibians.</title>
        <authorList>
            <person name="San Mauro D."/>
            <person name="Gower D.J."/>
            <person name="Muller H."/>
            <person name="Loader S.P."/>
            <person name="Zardoya R."/>
            <person name="Nussbaum R.A."/>
            <person name="Wilkinson M."/>
        </authorList>
    </citation>
    <scope>NUCLEOTIDE SEQUENCE</scope>
</reference>
<name>W5RGY3_CAEGR</name>
<dbReference type="GO" id="GO:0015078">
    <property type="term" value="F:proton transmembrane transporter activity"/>
    <property type="evidence" value="ECO:0007669"/>
    <property type="project" value="InterPro"/>
</dbReference>
<evidence type="ECO:0000256" key="10">
    <source>
        <dbReference type="ARBA" id="ARBA00023136"/>
    </source>
</evidence>
<organism evidence="15">
    <name type="scientific">Caecilia gracilis</name>
    <name type="common">Slender caecilian</name>
    <dbReference type="NCBI Taxonomy" id="1415575"/>
    <lineage>
        <taxon>Eukaryota</taxon>
        <taxon>Metazoa</taxon>
        <taxon>Chordata</taxon>
        <taxon>Craniata</taxon>
        <taxon>Vertebrata</taxon>
        <taxon>Euteleostomi</taxon>
        <taxon>Amphibia</taxon>
        <taxon>Gymnophiona</taxon>
        <taxon>Caeciliidae</taxon>
        <taxon>Caecilia</taxon>
    </lineage>
</organism>
<keyword evidence="4 12" id="KW-0138">CF(0)</keyword>
<evidence type="ECO:0000256" key="7">
    <source>
        <dbReference type="ARBA" id="ARBA00022989"/>
    </source>
</evidence>
<protein>
    <recommendedName>
        <fullName evidence="12">ATP synthase complex subunit 8</fullName>
    </recommendedName>
</protein>
<evidence type="ECO:0000256" key="3">
    <source>
        <dbReference type="ARBA" id="ARBA00022448"/>
    </source>
</evidence>
<dbReference type="AlphaFoldDB" id="W5RGY3"/>
<evidence type="ECO:0000256" key="2">
    <source>
        <dbReference type="ARBA" id="ARBA00008892"/>
    </source>
</evidence>
<proteinExistence type="inferred from homology"/>
<keyword evidence="8 12" id="KW-0406">Ion transport</keyword>
<dbReference type="CTD" id="4509"/>
<evidence type="ECO:0000256" key="14">
    <source>
        <dbReference type="SAM" id="Phobius"/>
    </source>
</evidence>
<dbReference type="GO" id="GO:0015986">
    <property type="term" value="P:proton motive force-driven ATP synthesis"/>
    <property type="evidence" value="ECO:0007669"/>
    <property type="project" value="InterPro"/>
</dbReference>
<keyword evidence="3 12" id="KW-0813">Transport</keyword>
<accession>W5RGY3</accession>
<dbReference type="GO" id="GO:0045259">
    <property type="term" value="C:proton-transporting ATP synthase complex"/>
    <property type="evidence" value="ECO:0007669"/>
    <property type="project" value="UniProtKB-KW"/>
</dbReference>
<dbReference type="RefSeq" id="YP_009003487.1">
    <property type="nucleotide sequence ID" value="NC_023508.1"/>
</dbReference>
<dbReference type="GeneID" id="18489847"/>
<evidence type="ECO:0000256" key="9">
    <source>
        <dbReference type="ARBA" id="ARBA00023128"/>
    </source>
</evidence>
<evidence type="ECO:0000256" key="6">
    <source>
        <dbReference type="ARBA" id="ARBA00022781"/>
    </source>
</evidence>
<sequence length="53" mass="6147">MPQMSPAPWFMVLIASWAILLMILMKTIKHEPTNPPSATKNYTHPSAPWTWPW</sequence>